<reference evidence="6 7" key="1">
    <citation type="submission" date="2023-08" db="EMBL/GenBank/DDBJ databases">
        <title>Draft genome sequence of Algoriphagus confluentis.</title>
        <authorList>
            <person name="Takatani N."/>
            <person name="Hosokawa M."/>
            <person name="Sawabe T."/>
        </authorList>
    </citation>
    <scope>NUCLEOTIDE SEQUENCE [LARGE SCALE GENOMIC DNA]</scope>
    <source>
        <strain evidence="6 7">NBRC 111222</strain>
    </source>
</reference>
<dbReference type="InterPro" id="IPR022441">
    <property type="entry name" value="Para_beta_helix_rpt-2"/>
</dbReference>
<dbReference type="NCBIfam" id="TIGR03804">
    <property type="entry name" value="para_beta_helix"/>
    <property type="match status" value="1"/>
</dbReference>
<dbReference type="NCBIfam" id="TIGR03805">
    <property type="entry name" value="beta_helix_1"/>
    <property type="match status" value="1"/>
</dbReference>
<evidence type="ECO:0000313" key="7">
    <source>
        <dbReference type="Proteomes" id="UP001338309"/>
    </source>
</evidence>
<dbReference type="PANTHER" id="PTHR22990:SF15">
    <property type="entry name" value="F-BOX ONLY PROTEIN 10"/>
    <property type="match status" value="1"/>
</dbReference>
<dbReference type="InterPro" id="IPR051550">
    <property type="entry name" value="SCF-Subunits/Alg-Epimerases"/>
</dbReference>
<keyword evidence="7" id="KW-1185">Reference proteome</keyword>
<dbReference type="InterPro" id="IPR012334">
    <property type="entry name" value="Pectin_lyas_fold"/>
</dbReference>
<comment type="pathway">
    <text evidence="1">Protein modification; protein ubiquitination.</text>
</comment>
<evidence type="ECO:0000259" key="5">
    <source>
        <dbReference type="Pfam" id="PF13229"/>
    </source>
</evidence>
<evidence type="ECO:0000256" key="4">
    <source>
        <dbReference type="SAM" id="SignalP"/>
    </source>
</evidence>
<name>A0ABQ6PSX7_9BACT</name>
<dbReference type="InterPro" id="IPR006626">
    <property type="entry name" value="PbH1"/>
</dbReference>
<dbReference type="SMART" id="SM00710">
    <property type="entry name" value="PbH1"/>
    <property type="match status" value="7"/>
</dbReference>
<dbReference type="InterPro" id="IPR011050">
    <property type="entry name" value="Pectin_lyase_fold/virulence"/>
</dbReference>
<evidence type="ECO:0000313" key="6">
    <source>
        <dbReference type="EMBL" id="GMQ30340.1"/>
    </source>
</evidence>
<evidence type="ECO:0000256" key="2">
    <source>
        <dbReference type="ARBA" id="ARBA00022737"/>
    </source>
</evidence>
<dbReference type="InterPro" id="IPR039448">
    <property type="entry name" value="Beta_helix"/>
</dbReference>
<dbReference type="SUPFAM" id="SSF51126">
    <property type="entry name" value="Pectin lyase-like"/>
    <property type="match status" value="1"/>
</dbReference>
<dbReference type="Pfam" id="PF13229">
    <property type="entry name" value="Beta_helix"/>
    <property type="match status" value="1"/>
</dbReference>
<keyword evidence="4" id="KW-0732">Signal</keyword>
<feature type="signal peptide" evidence="4">
    <location>
        <begin position="1"/>
        <end position="19"/>
    </location>
</feature>
<dbReference type="InterPro" id="IPR022442">
    <property type="entry name" value="SO_2930-like_dom"/>
</dbReference>
<sequence>MKNLKALSFILFSWLLLMGCDSSNYEQTFDTSKIRRASLEETEAIVEAFILAEDSTTIVIPEGFYMLNTQLILDNKTGVKIKGAGMDKTVLSFRNLQTGGEGVKIVGKQISIEDLSIEDAPGDGIKSQHTDGITFRRINVTWTNGDKSQNGTYAIYPVQCKNVTIDECIASHSKDAGIYVGQSENIVVKNSLAFGNVAGIEIENSDNAEVFGNTARNNSGGILVFNLPGLPKSDGKGTKIYDNDIIDNNHKNFATPIGDGPNGNTVTMIPPGSGIVLLAAKEVEIYHNRIHHNKTSGVSIASYQVTGFPAEAPNWSPYTTDIYVHDNEYKRKRLSTPDLTRELGQMVSIYNAHGKGKTQDIIYDGIWDENISPTIESNPMRICIQEKNWENLHFTRFYLMDGEDKITSFKDHELFQNCQVKVNTDISGLAGLQLDDQSGR</sequence>
<dbReference type="PROSITE" id="PS51257">
    <property type="entry name" value="PROKAR_LIPOPROTEIN"/>
    <property type="match status" value="1"/>
</dbReference>
<feature type="chain" id="PRO_5047520022" description="Right handed beta helix domain-containing protein" evidence="4">
    <location>
        <begin position="20"/>
        <end position="440"/>
    </location>
</feature>
<dbReference type="EMBL" id="BTPD01000009">
    <property type="protein sequence ID" value="GMQ30340.1"/>
    <property type="molecule type" value="Genomic_DNA"/>
</dbReference>
<dbReference type="Gene3D" id="2.160.20.10">
    <property type="entry name" value="Single-stranded right-handed beta-helix, Pectin lyase-like"/>
    <property type="match status" value="1"/>
</dbReference>
<organism evidence="6 7">
    <name type="scientific">Algoriphagus confluentis</name>
    <dbReference type="NCBI Taxonomy" id="1697556"/>
    <lineage>
        <taxon>Bacteria</taxon>
        <taxon>Pseudomonadati</taxon>
        <taxon>Bacteroidota</taxon>
        <taxon>Cytophagia</taxon>
        <taxon>Cytophagales</taxon>
        <taxon>Cyclobacteriaceae</taxon>
        <taxon>Algoriphagus</taxon>
    </lineage>
</organism>
<protein>
    <recommendedName>
        <fullName evidence="5">Right handed beta helix domain-containing protein</fullName>
    </recommendedName>
</protein>
<evidence type="ECO:0000256" key="1">
    <source>
        <dbReference type="ARBA" id="ARBA00004906"/>
    </source>
</evidence>
<comment type="caution">
    <text evidence="6">The sequence shown here is derived from an EMBL/GenBank/DDBJ whole genome shotgun (WGS) entry which is preliminary data.</text>
</comment>
<dbReference type="RefSeq" id="WP_338225049.1">
    <property type="nucleotide sequence ID" value="NZ_BTPD01000009.1"/>
</dbReference>
<dbReference type="PANTHER" id="PTHR22990">
    <property type="entry name" value="F-BOX ONLY PROTEIN"/>
    <property type="match status" value="1"/>
</dbReference>
<evidence type="ECO:0000256" key="3">
    <source>
        <dbReference type="ARBA" id="ARBA00022786"/>
    </source>
</evidence>
<accession>A0ABQ6PSX7</accession>
<gene>
    <name evidence="6" type="ORF">Aconfl_29830</name>
</gene>
<proteinExistence type="predicted"/>
<keyword evidence="2" id="KW-0677">Repeat</keyword>
<feature type="domain" description="Right handed beta helix" evidence="5">
    <location>
        <begin position="149"/>
        <end position="302"/>
    </location>
</feature>
<keyword evidence="3" id="KW-0833">Ubl conjugation pathway</keyword>
<dbReference type="Proteomes" id="UP001338309">
    <property type="component" value="Unassembled WGS sequence"/>
</dbReference>